<comment type="subunit">
    <text evidence="3">Homodimer.</text>
</comment>
<dbReference type="Gene3D" id="1.20.58.220">
    <property type="entry name" value="Phosphate transport system protein phou homolog 2, domain 2"/>
    <property type="match status" value="1"/>
</dbReference>
<keyword evidence="4" id="KW-0813">Transport</keyword>
<feature type="compositionally biased region" description="Polar residues" evidence="9">
    <location>
        <begin position="1"/>
        <end position="19"/>
    </location>
</feature>
<evidence type="ECO:0000313" key="12">
    <source>
        <dbReference type="Proteomes" id="UP000182373"/>
    </source>
</evidence>
<evidence type="ECO:0000256" key="1">
    <source>
        <dbReference type="ARBA" id="ARBA00004496"/>
    </source>
</evidence>
<feature type="region of interest" description="Disordered" evidence="9">
    <location>
        <begin position="254"/>
        <end position="279"/>
    </location>
</feature>
<evidence type="ECO:0000256" key="8">
    <source>
        <dbReference type="ARBA" id="ARBA00069911"/>
    </source>
</evidence>
<evidence type="ECO:0000256" key="9">
    <source>
        <dbReference type="SAM" id="MobiDB-lite"/>
    </source>
</evidence>
<dbReference type="SUPFAM" id="SSF109755">
    <property type="entry name" value="PhoU-like"/>
    <property type="match status" value="1"/>
</dbReference>
<evidence type="ECO:0000256" key="2">
    <source>
        <dbReference type="ARBA" id="ARBA00008107"/>
    </source>
</evidence>
<protein>
    <recommendedName>
        <fullName evidence="8">Phosphate-specific transport system accessory protein PhoU homolog</fullName>
    </recommendedName>
</protein>
<comment type="subcellular location">
    <subcellularLocation>
        <location evidence="1">Cytoplasm</location>
    </subcellularLocation>
</comment>
<dbReference type="GO" id="GO:0006817">
    <property type="term" value="P:phosphate ion transport"/>
    <property type="evidence" value="ECO:0007669"/>
    <property type="project" value="UniProtKB-KW"/>
</dbReference>
<evidence type="ECO:0000256" key="7">
    <source>
        <dbReference type="ARBA" id="ARBA00056181"/>
    </source>
</evidence>
<dbReference type="GO" id="GO:0045936">
    <property type="term" value="P:negative regulation of phosphate metabolic process"/>
    <property type="evidence" value="ECO:0007669"/>
    <property type="project" value="InterPro"/>
</dbReference>
<dbReference type="InterPro" id="IPR038078">
    <property type="entry name" value="PhoU-like_sf"/>
</dbReference>
<dbReference type="NCBIfam" id="TIGR02135">
    <property type="entry name" value="phoU_full"/>
    <property type="match status" value="1"/>
</dbReference>
<evidence type="ECO:0000256" key="5">
    <source>
        <dbReference type="ARBA" id="ARBA00022490"/>
    </source>
</evidence>
<feature type="region of interest" description="Disordered" evidence="9">
    <location>
        <begin position="1"/>
        <end position="33"/>
    </location>
</feature>
<feature type="domain" description="PhoU" evidence="10">
    <location>
        <begin position="59"/>
        <end position="146"/>
    </location>
</feature>
<dbReference type="InterPro" id="IPR028366">
    <property type="entry name" value="PhoU"/>
</dbReference>
<sequence>MKSARRSTCSPTRVSSARRNISPAASADPAGIDAMTNQLGSPHIVSSYEQDLQQLSDMITRMGGMVENQLALAVTSIINKDMDAANRAIDVDPAIDALETEIQQFIVRLLALRQPVAIDLRMVLSSLKITSDLERIGDYSKNVAKRGIVLNQFSLPFSLTGLAHMGQLVQQNMKTIIDAVGENDTSRAEEVWRSDTAIDDMYNAIFRELITYMMEDPRDITPCTHLLFIAKNLERIGDHATNIAETVFYTVSGHSLPDERPKSDNTSYMVARPSPDVTS</sequence>
<name>A0AAC9P8G8_9PROT</name>
<accession>A0AAC9P8G8</accession>
<dbReference type="PANTHER" id="PTHR42930:SF3">
    <property type="entry name" value="PHOSPHATE-SPECIFIC TRANSPORT SYSTEM ACCESSORY PROTEIN PHOU"/>
    <property type="match status" value="1"/>
</dbReference>
<evidence type="ECO:0000256" key="3">
    <source>
        <dbReference type="ARBA" id="ARBA00011738"/>
    </source>
</evidence>
<dbReference type="FunFam" id="1.20.58.220:FF:000004">
    <property type="entry name" value="Phosphate-specific transport system accessory protein PhoU"/>
    <property type="match status" value="1"/>
</dbReference>
<gene>
    <name evidence="11" type="ORF">GbCGDNIH9_0914</name>
</gene>
<comment type="similarity">
    <text evidence="2">Belongs to the PhoU family.</text>
</comment>
<comment type="function">
    <text evidence="7">Plays a role in the regulation of phosphate uptake.</text>
</comment>
<dbReference type="EMBL" id="CP018191">
    <property type="protein sequence ID" value="APH54170.1"/>
    <property type="molecule type" value="Genomic_DNA"/>
</dbReference>
<feature type="domain" description="PhoU" evidence="10">
    <location>
        <begin position="162"/>
        <end position="247"/>
    </location>
</feature>
<evidence type="ECO:0000259" key="10">
    <source>
        <dbReference type="Pfam" id="PF01895"/>
    </source>
</evidence>
<reference evidence="12" key="1">
    <citation type="submission" date="2016-11" db="EMBL/GenBank/DDBJ databases">
        <title>Comparative genomic and phenotypic analysis of Granulibacter bethesdensis clinical isolates from patients with chronic granulomatous disease.</title>
        <authorList>
            <person name="Zarember K.A."/>
            <person name="Porcella S.F."/>
            <person name="Chu J."/>
            <person name="Ding L."/>
            <person name="Dahlstrom E."/>
            <person name="Barbian K."/>
            <person name="Martens C."/>
            <person name="Sykora L."/>
            <person name="Kramer S."/>
            <person name="Pettinato A.M."/>
            <person name="Hong H."/>
            <person name="Wald G."/>
            <person name="Berg L.J."/>
            <person name="Rogge L.S."/>
            <person name="Greenberg D.E."/>
            <person name="Falcone E.L."/>
            <person name="Neves J.F."/>
            <person name="Simoes M.J."/>
            <person name="Casal M."/>
            <person name="Rodriguez-Lopez F.C."/>
            <person name="Zelazny A."/>
            <person name="Gallin J.I."/>
            <person name="Holland S.M."/>
        </authorList>
    </citation>
    <scope>NUCLEOTIDE SEQUENCE [LARGE SCALE GENOMIC DNA]</scope>
    <source>
        <strain evidence="12">NIH9.1</strain>
    </source>
</reference>
<evidence type="ECO:0000313" key="11">
    <source>
        <dbReference type="EMBL" id="APH54170.1"/>
    </source>
</evidence>
<dbReference type="Proteomes" id="UP000182373">
    <property type="component" value="Chromosome"/>
</dbReference>
<dbReference type="PANTHER" id="PTHR42930">
    <property type="entry name" value="PHOSPHATE-SPECIFIC TRANSPORT SYSTEM ACCESSORY PROTEIN PHOU"/>
    <property type="match status" value="1"/>
</dbReference>
<evidence type="ECO:0000256" key="4">
    <source>
        <dbReference type="ARBA" id="ARBA00022448"/>
    </source>
</evidence>
<dbReference type="Pfam" id="PF01895">
    <property type="entry name" value="PhoU"/>
    <property type="match status" value="2"/>
</dbReference>
<dbReference type="InterPro" id="IPR026022">
    <property type="entry name" value="PhoU_dom"/>
</dbReference>
<proteinExistence type="inferred from homology"/>
<dbReference type="AlphaFoldDB" id="A0AAC9P8G8"/>
<organism evidence="11 12">
    <name type="scientific">Granulibacter bethesdensis</name>
    <dbReference type="NCBI Taxonomy" id="364410"/>
    <lineage>
        <taxon>Bacteria</taxon>
        <taxon>Pseudomonadati</taxon>
        <taxon>Pseudomonadota</taxon>
        <taxon>Alphaproteobacteria</taxon>
        <taxon>Acetobacterales</taxon>
        <taxon>Acetobacteraceae</taxon>
        <taxon>Granulibacter</taxon>
    </lineage>
</organism>
<dbReference type="GO" id="GO:0005737">
    <property type="term" value="C:cytoplasm"/>
    <property type="evidence" value="ECO:0007669"/>
    <property type="project" value="UniProtKB-SubCell"/>
</dbReference>
<keyword evidence="5" id="KW-0963">Cytoplasm</keyword>
<evidence type="ECO:0000256" key="6">
    <source>
        <dbReference type="ARBA" id="ARBA00022592"/>
    </source>
</evidence>
<dbReference type="GO" id="GO:0030643">
    <property type="term" value="P:intracellular phosphate ion homeostasis"/>
    <property type="evidence" value="ECO:0007669"/>
    <property type="project" value="InterPro"/>
</dbReference>
<keyword evidence="6" id="KW-0592">Phosphate transport</keyword>